<dbReference type="InterPro" id="IPR051907">
    <property type="entry name" value="DoxX-like_oxidoreductase"/>
</dbReference>
<keyword evidence="5 6" id="KW-0472">Membrane</keyword>
<proteinExistence type="predicted"/>
<reference evidence="7 8" key="1">
    <citation type="journal article" date="2019" name="Int. J. Syst. Evol. Microbiol.">
        <title>The Global Catalogue of Microorganisms (GCM) 10K type strain sequencing project: providing services to taxonomists for standard genome sequencing and annotation.</title>
        <authorList>
            <consortium name="The Broad Institute Genomics Platform"/>
            <consortium name="The Broad Institute Genome Sequencing Center for Infectious Disease"/>
            <person name="Wu L."/>
            <person name="Ma J."/>
        </authorList>
    </citation>
    <scope>NUCLEOTIDE SEQUENCE [LARGE SCALE GENOMIC DNA]</scope>
    <source>
        <strain evidence="7 8">LMG 29247</strain>
    </source>
</reference>
<evidence type="ECO:0000256" key="5">
    <source>
        <dbReference type="ARBA" id="ARBA00023136"/>
    </source>
</evidence>
<dbReference type="PANTHER" id="PTHR33452">
    <property type="entry name" value="OXIDOREDUCTASE CATD-RELATED"/>
    <property type="match status" value="1"/>
</dbReference>
<dbReference type="Proteomes" id="UP001596383">
    <property type="component" value="Unassembled WGS sequence"/>
</dbReference>
<organism evidence="7 8">
    <name type="scientific">Natrinema soli</name>
    <dbReference type="NCBI Taxonomy" id="1930624"/>
    <lineage>
        <taxon>Archaea</taxon>
        <taxon>Methanobacteriati</taxon>
        <taxon>Methanobacteriota</taxon>
        <taxon>Stenosarchaea group</taxon>
        <taxon>Halobacteria</taxon>
        <taxon>Halobacteriales</taxon>
        <taxon>Natrialbaceae</taxon>
        <taxon>Natrinema</taxon>
    </lineage>
</organism>
<dbReference type="PANTHER" id="PTHR33452:SF1">
    <property type="entry name" value="INNER MEMBRANE PROTEIN YPHA-RELATED"/>
    <property type="match status" value="1"/>
</dbReference>
<dbReference type="RefSeq" id="WP_273736963.1">
    <property type="nucleotide sequence ID" value="NZ_JAQIVI010000022.1"/>
</dbReference>
<comment type="caution">
    <text evidence="7">The sequence shown here is derived from an EMBL/GenBank/DDBJ whole genome shotgun (WGS) entry which is preliminary data.</text>
</comment>
<keyword evidence="4 6" id="KW-1133">Transmembrane helix</keyword>
<dbReference type="EMBL" id="JBHSWV010000022">
    <property type="protein sequence ID" value="MFC6763862.1"/>
    <property type="molecule type" value="Genomic_DNA"/>
</dbReference>
<evidence type="ECO:0000313" key="7">
    <source>
        <dbReference type="EMBL" id="MFC6763862.1"/>
    </source>
</evidence>
<name>A0ABD5SFR0_9EURY</name>
<protein>
    <submittedName>
        <fullName evidence="7">DoxX family protein</fullName>
    </submittedName>
</protein>
<feature type="transmembrane region" description="Helical" evidence="6">
    <location>
        <begin position="57"/>
        <end position="77"/>
    </location>
</feature>
<evidence type="ECO:0000313" key="8">
    <source>
        <dbReference type="Proteomes" id="UP001596383"/>
    </source>
</evidence>
<keyword evidence="2" id="KW-1003">Cell membrane</keyword>
<keyword evidence="3 6" id="KW-0812">Transmembrane</keyword>
<dbReference type="InterPro" id="IPR032808">
    <property type="entry name" value="DoxX"/>
</dbReference>
<dbReference type="AlphaFoldDB" id="A0ABD5SFR0"/>
<evidence type="ECO:0000256" key="4">
    <source>
        <dbReference type="ARBA" id="ARBA00022989"/>
    </source>
</evidence>
<dbReference type="Pfam" id="PF07681">
    <property type="entry name" value="DoxX"/>
    <property type="match status" value="1"/>
</dbReference>
<accession>A0ABD5SFR0</accession>
<evidence type="ECO:0000256" key="3">
    <source>
        <dbReference type="ARBA" id="ARBA00022692"/>
    </source>
</evidence>
<gene>
    <name evidence="7" type="ORF">ACFQE6_01930</name>
</gene>
<feature type="transmembrane region" description="Helical" evidence="6">
    <location>
        <begin position="84"/>
        <end position="101"/>
    </location>
</feature>
<evidence type="ECO:0000256" key="1">
    <source>
        <dbReference type="ARBA" id="ARBA00004651"/>
    </source>
</evidence>
<evidence type="ECO:0000256" key="2">
    <source>
        <dbReference type="ARBA" id="ARBA00022475"/>
    </source>
</evidence>
<keyword evidence="8" id="KW-1185">Reference proteome</keyword>
<sequence>MEDASVDRIQSLQQSTPEWVHIGLRLVLVALVAKPALSKFVTHGNSVSFFDAIGMPAPQLMVILAGIIEVGAVLLLLAGVGERLAAVSLIPVMLVAILYVGPDWKNLSVLFGAFAFLVLTTDVDAVRQPVDRLLG</sequence>
<comment type="subcellular location">
    <subcellularLocation>
        <location evidence="1">Cell membrane</location>
        <topology evidence="1">Multi-pass membrane protein</topology>
    </subcellularLocation>
</comment>
<evidence type="ECO:0000256" key="6">
    <source>
        <dbReference type="SAM" id="Phobius"/>
    </source>
</evidence>
<dbReference type="GO" id="GO:0005886">
    <property type="term" value="C:plasma membrane"/>
    <property type="evidence" value="ECO:0007669"/>
    <property type="project" value="UniProtKB-SubCell"/>
</dbReference>